<protein>
    <submittedName>
        <fullName evidence="1">Uncharacterized protein</fullName>
    </submittedName>
</protein>
<reference evidence="1 2" key="2">
    <citation type="submission" date="2018-07" db="EMBL/GenBank/DDBJ databases">
        <title>Pontibacter sp. 2b14 genomic sequence and assembly.</title>
        <authorList>
            <person name="Du Z.-J."/>
        </authorList>
    </citation>
    <scope>NUCLEOTIDE SEQUENCE [LARGE SCALE GENOMIC DNA]</scope>
    <source>
        <strain evidence="1 2">2b14</strain>
    </source>
</reference>
<evidence type="ECO:0000313" key="2">
    <source>
        <dbReference type="Proteomes" id="UP000251692"/>
    </source>
</evidence>
<evidence type="ECO:0000313" key="1">
    <source>
        <dbReference type="EMBL" id="RAU83741.1"/>
    </source>
</evidence>
<keyword evidence="2" id="KW-1185">Reference proteome</keyword>
<dbReference type="RefSeq" id="WP_112303779.1">
    <property type="nucleotide sequence ID" value="NZ_QMDV01000001.1"/>
</dbReference>
<dbReference type="Proteomes" id="UP000251692">
    <property type="component" value="Unassembled WGS sequence"/>
</dbReference>
<organism evidence="1 2">
    <name type="scientific">Pontibacter arcticus</name>
    <dbReference type="NCBI Taxonomy" id="2080288"/>
    <lineage>
        <taxon>Bacteria</taxon>
        <taxon>Pseudomonadati</taxon>
        <taxon>Bacteroidota</taxon>
        <taxon>Cytophagia</taxon>
        <taxon>Cytophagales</taxon>
        <taxon>Hymenobacteraceae</taxon>
        <taxon>Pontibacter</taxon>
    </lineage>
</organism>
<comment type="caution">
    <text evidence="1">The sequence shown here is derived from an EMBL/GenBank/DDBJ whole genome shotgun (WGS) entry which is preliminary data.</text>
</comment>
<sequence length="139" mass="16180">MIPTNKLVLNTSFANCYPGYHTLSAMKKSFSLTQSIKVDYFFMPERQGKPAEIIMIINNPSRFILVPTREEDIELESFYQRNATEPELTAGSKTPVWKVFFSWQELEEDHQQAGVSETMLHALSNYTRHLDIRREVEAY</sequence>
<name>A0A364RHG7_9BACT</name>
<dbReference type="OrthoDB" id="853298at2"/>
<gene>
    <name evidence="1" type="ORF">DP923_01345</name>
</gene>
<proteinExistence type="predicted"/>
<dbReference type="AlphaFoldDB" id="A0A364RHG7"/>
<accession>A0A364RHG7</accession>
<dbReference type="EMBL" id="QMDV01000001">
    <property type="protein sequence ID" value="RAU83741.1"/>
    <property type="molecule type" value="Genomic_DNA"/>
</dbReference>
<reference evidence="1 2" key="1">
    <citation type="submission" date="2018-06" db="EMBL/GenBank/DDBJ databases">
        <authorList>
            <person name="Liu Z.-W."/>
        </authorList>
    </citation>
    <scope>NUCLEOTIDE SEQUENCE [LARGE SCALE GENOMIC DNA]</scope>
    <source>
        <strain evidence="1 2">2b14</strain>
    </source>
</reference>